<evidence type="ECO:0000313" key="8">
    <source>
        <dbReference type="Proteomes" id="UP001160148"/>
    </source>
</evidence>
<comment type="function">
    <text evidence="6">Gustatory receptor which mediates acceptance or avoidance behavior, depending on its substrates.</text>
</comment>
<gene>
    <name evidence="7" type="ORF">MEUPH1_LOCUS8256</name>
</gene>
<evidence type="ECO:0000256" key="4">
    <source>
        <dbReference type="ARBA" id="ARBA00022989"/>
    </source>
</evidence>
<evidence type="ECO:0000256" key="2">
    <source>
        <dbReference type="ARBA" id="ARBA00022475"/>
    </source>
</evidence>
<dbReference type="AlphaFoldDB" id="A0AAV0W7V9"/>
<dbReference type="Proteomes" id="UP001160148">
    <property type="component" value="Unassembled WGS sequence"/>
</dbReference>
<protein>
    <recommendedName>
        <fullName evidence="6">Gustatory receptor</fullName>
    </recommendedName>
</protein>
<feature type="transmembrane region" description="Helical" evidence="6">
    <location>
        <begin position="187"/>
        <end position="207"/>
    </location>
</feature>
<evidence type="ECO:0000313" key="7">
    <source>
        <dbReference type="EMBL" id="CAI6351953.1"/>
    </source>
</evidence>
<dbReference type="InterPro" id="IPR013604">
    <property type="entry name" value="7TM_chemorcpt"/>
</dbReference>
<feature type="transmembrane region" description="Helical" evidence="6">
    <location>
        <begin position="65"/>
        <end position="85"/>
    </location>
</feature>
<organism evidence="7 8">
    <name type="scientific">Macrosiphum euphorbiae</name>
    <name type="common">potato aphid</name>
    <dbReference type="NCBI Taxonomy" id="13131"/>
    <lineage>
        <taxon>Eukaryota</taxon>
        <taxon>Metazoa</taxon>
        <taxon>Ecdysozoa</taxon>
        <taxon>Arthropoda</taxon>
        <taxon>Hexapoda</taxon>
        <taxon>Insecta</taxon>
        <taxon>Pterygota</taxon>
        <taxon>Neoptera</taxon>
        <taxon>Paraneoptera</taxon>
        <taxon>Hemiptera</taxon>
        <taxon>Sternorrhyncha</taxon>
        <taxon>Aphidomorpha</taxon>
        <taxon>Aphidoidea</taxon>
        <taxon>Aphididae</taxon>
        <taxon>Macrosiphini</taxon>
        <taxon>Macrosiphum</taxon>
    </lineage>
</organism>
<dbReference type="GO" id="GO:0007165">
    <property type="term" value="P:signal transduction"/>
    <property type="evidence" value="ECO:0007669"/>
    <property type="project" value="UniProtKB-KW"/>
</dbReference>
<keyword evidence="2 6" id="KW-1003">Cell membrane</keyword>
<keyword evidence="5 6" id="KW-0472">Membrane</keyword>
<reference evidence="7 8" key="1">
    <citation type="submission" date="2023-01" db="EMBL/GenBank/DDBJ databases">
        <authorList>
            <person name="Whitehead M."/>
        </authorList>
    </citation>
    <scope>NUCLEOTIDE SEQUENCE [LARGE SCALE GENOMIC DNA]</scope>
</reference>
<comment type="caution">
    <text evidence="6">Lacks conserved residue(s) required for the propagation of feature annotation.</text>
</comment>
<comment type="similarity">
    <text evidence="6">Belongs to the insect chemoreceptor superfamily. Gustatory receptor (GR) family.</text>
</comment>
<keyword evidence="6" id="KW-0807">Transducer</keyword>
<evidence type="ECO:0000256" key="3">
    <source>
        <dbReference type="ARBA" id="ARBA00022692"/>
    </source>
</evidence>
<dbReference type="Pfam" id="PF08395">
    <property type="entry name" value="7tm_7"/>
    <property type="match status" value="1"/>
</dbReference>
<keyword evidence="4 6" id="KW-1133">Transmembrane helix</keyword>
<feature type="transmembrane region" description="Helical" evidence="6">
    <location>
        <begin position="264"/>
        <end position="282"/>
    </location>
</feature>
<evidence type="ECO:0000256" key="5">
    <source>
        <dbReference type="ARBA" id="ARBA00023136"/>
    </source>
</evidence>
<name>A0AAV0W7V9_9HEMI</name>
<comment type="caution">
    <text evidence="7">The sequence shown here is derived from an EMBL/GenBank/DDBJ whole genome shotgun (WGS) entry which is preliminary data.</text>
</comment>
<keyword evidence="6" id="KW-0675">Receptor</keyword>
<feature type="transmembrane region" description="Helical" evidence="6">
    <location>
        <begin position="143"/>
        <end position="167"/>
    </location>
</feature>
<dbReference type="GO" id="GO:0050909">
    <property type="term" value="P:sensory perception of taste"/>
    <property type="evidence" value="ECO:0007669"/>
    <property type="project" value="InterPro"/>
</dbReference>
<feature type="transmembrane region" description="Helical" evidence="6">
    <location>
        <begin position="29"/>
        <end position="53"/>
    </location>
</feature>
<dbReference type="EMBL" id="CARXXK010000001">
    <property type="protein sequence ID" value="CAI6351953.1"/>
    <property type="molecule type" value="Genomic_DNA"/>
</dbReference>
<sequence>MNGIIEYDQTVTSLPRFLLIRQLSPTKSYWNIIFIFTFIYYISMTILLLYLWPPKTIDIYSIGQMYIRIEFVVDVTVMFSSYFFLQQLELRFQTLNDSWEYLLPGFLATPGDLTQFITGLTLDKIRLLHSELSDLLRLFSVGYGRILICFFVFSYINILICFYYIFLSPTNDLINNEFNFNNLIIKCIPYIFSLQNVIFILSVIIAASRVHEKKRKIISNLRLIRISNLIPNLKIQVKFFMNQISVFESSEITAFGIFNINLNLVMSLLILLVTGLVTLIQMKEHPVMSKWNENGMKFLKNLTNVK</sequence>
<comment type="subcellular location">
    <subcellularLocation>
        <location evidence="1 6">Cell membrane</location>
        <topology evidence="1 6">Multi-pass membrane protein</topology>
    </subcellularLocation>
</comment>
<proteinExistence type="inferred from homology"/>
<evidence type="ECO:0000256" key="1">
    <source>
        <dbReference type="ARBA" id="ARBA00004651"/>
    </source>
</evidence>
<accession>A0AAV0W7V9</accession>
<keyword evidence="8" id="KW-1185">Reference proteome</keyword>
<keyword evidence="3 6" id="KW-0812">Transmembrane</keyword>
<dbReference type="GO" id="GO:0005886">
    <property type="term" value="C:plasma membrane"/>
    <property type="evidence" value="ECO:0007669"/>
    <property type="project" value="UniProtKB-SubCell"/>
</dbReference>
<evidence type="ECO:0000256" key="6">
    <source>
        <dbReference type="RuleBase" id="RU363108"/>
    </source>
</evidence>